<dbReference type="PANTHER" id="PTHR47353">
    <property type="entry name" value="THIOREDOXIN-LIKE PROTEIN HCF164, CHLOROPLASTIC"/>
    <property type="match status" value="1"/>
</dbReference>
<feature type="chain" id="PRO_5045297480" evidence="1">
    <location>
        <begin position="29"/>
        <end position="182"/>
    </location>
</feature>
<dbReference type="Proteomes" id="UP001576776">
    <property type="component" value="Unassembled WGS sequence"/>
</dbReference>
<protein>
    <submittedName>
        <fullName evidence="3">TlpA family protein disulfide reductase</fullName>
    </submittedName>
</protein>
<feature type="domain" description="Thioredoxin" evidence="2">
    <location>
        <begin position="27"/>
        <end position="181"/>
    </location>
</feature>
<evidence type="ECO:0000259" key="2">
    <source>
        <dbReference type="PROSITE" id="PS51352"/>
    </source>
</evidence>
<dbReference type="Pfam" id="PF00085">
    <property type="entry name" value="Thioredoxin"/>
    <property type="match status" value="1"/>
</dbReference>
<dbReference type="InterPro" id="IPR017937">
    <property type="entry name" value="Thioredoxin_CS"/>
</dbReference>
<comment type="caution">
    <text evidence="3">The sequence shown here is derived from an EMBL/GenBank/DDBJ whole genome shotgun (WGS) entry which is preliminary data.</text>
</comment>
<dbReference type="SUPFAM" id="SSF52833">
    <property type="entry name" value="Thioredoxin-like"/>
    <property type="match status" value="1"/>
</dbReference>
<name>A0ABV4Y4A1_9CYAN</name>
<keyword evidence="1" id="KW-0732">Signal</keyword>
<sequence>MKIQYFSVLAVASILTLGAIASCSNPCAATTKTPANTVTQAQANPCAAKANPCASKANPCASKAKTIGAPLAPQLQGKPVLVDVFATWCPACKNVAPTLAQLQKDYAGKVNFVVLDVSDKSSTAQAEAKAKQLGLSEFLAKNKSQTGMLTIIDPATGKILAQHRNNANLTDYKTVLDAALTQ</sequence>
<reference evidence="3 4" key="1">
    <citation type="submission" date="2024-09" db="EMBL/GenBank/DDBJ databases">
        <title>Floridaenema gen nov. (Aerosakkonemataceae, Aerosakkonematales ord. nov., Cyanobacteria) from benthic tropical and subtropical fresh waters, with the description of four new species.</title>
        <authorList>
            <person name="Moretto J.A."/>
            <person name="Berthold D.E."/>
            <person name="Lefler F.W."/>
            <person name="Huang I.-S."/>
            <person name="Laughinghouse H. IV."/>
        </authorList>
    </citation>
    <scope>NUCLEOTIDE SEQUENCE [LARGE SCALE GENOMIC DNA]</scope>
    <source>
        <strain evidence="3 4">BLCC-F154</strain>
    </source>
</reference>
<proteinExistence type="predicted"/>
<dbReference type="RefSeq" id="WP_413255189.1">
    <property type="nucleotide sequence ID" value="NZ_JBHFNS010000001.1"/>
</dbReference>
<dbReference type="InterPro" id="IPR044241">
    <property type="entry name" value="TxlA/HCF164"/>
</dbReference>
<dbReference type="CDD" id="cd02966">
    <property type="entry name" value="TlpA_like_family"/>
    <property type="match status" value="1"/>
</dbReference>
<dbReference type="Gene3D" id="3.40.30.10">
    <property type="entry name" value="Glutaredoxin"/>
    <property type="match status" value="1"/>
</dbReference>
<dbReference type="PROSITE" id="PS51352">
    <property type="entry name" value="THIOREDOXIN_2"/>
    <property type="match status" value="1"/>
</dbReference>
<feature type="signal peptide" evidence="1">
    <location>
        <begin position="1"/>
        <end position="28"/>
    </location>
</feature>
<evidence type="ECO:0000313" key="3">
    <source>
        <dbReference type="EMBL" id="MFB2933652.1"/>
    </source>
</evidence>
<dbReference type="EMBL" id="JBHFNS010000001">
    <property type="protein sequence ID" value="MFB2933652.1"/>
    <property type="molecule type" value="Genomic_DNA"/>
</dbReference>
<gene>
    <name evidence="3" type="ORF">ACE1B6_00060</name>
</gene>
<organism evidence="3 4">
    <name type="scientific">Floridaenema fluviatile BLCC-F154</name>
    <dbReference type="NCBI Taxonomy" id="3153640"/>
    <lineage>
        <taxon>Bacteria</taxon>
        <taxon>Bacillati</taxon>
        <taxon>Cyanobacteriota</taxon>
        <taxon>Cyanophyceae</taxon>
        <taxon>Oscillatoriophycideae</taxon>
        <taxon>Aerosakkonematales</taxon>
        <taxon>Aerosakkonemataceae</taxon>
        <taxon>Floridanema</taxon>
        <taxon>Floridanema fluviatile</taxon>
    </lineage>
</organism>
<dbReference type="PROSITE" id="PS51257">
    <property type="entry name" value="PROKAR_LIPOPROTEIN"/>
    <property type="match status" value="1"/>
</dbReference>
<dbReference type="InterPro" id="IPR013766">
    <property type="entry name" value="Thioredoxin_domain"/>
</dbReference>
<accession>A0ABV4Y4A1</accession>
<keyword evidence="4" id="KW-1185">Reference proteome</keyword>
<evidence type="ECO:0000313" key="4">
    <source>
        <dbReference type="Proteomes" id="UP001576776"/>
    </source>
</evidence>
<dbReference type="InterPro" id="IPR036249">
    <property type="entry name" value="Thioredoxin-like_sf"/>
</dbReference>
<dbReference type="PANTHER" id="PTHR47353:SF1">
    <property type="entry name" value="THIOREDOXIN-LIKE PROTEIN HCF164, CHLOROPLASTIC"/>
    <property type="match status" value="1"/>
</dbReference>
<dbReference type="PROSITE" id="PS00194">
    <property type="entry name" value="THIOREDOXIN_1"/>
    <property type="match status" value="1"/>
</dbReference>
<evidence type="ECO:0000256" key="1">
    <source>
        <dbReference type="SAM" id="SignalP"/>
    </source>
</evidence>